<keyword evidence="2" id="KW-1185">Reference proteome</keyword>
<sequence length="327" mass="37047">MKKSCTFCMKFHNGFAFEIGTKKILNKAGLFPGDGQTSGKRSFERSVNLFESTEVVQFIEIGSNVEQSVHHSNSLLQILRVHNTLGVPVGKFVGQSDQLGHIGRQLELLLGLVPSETDQLVWLDRLEQLFLHQSGLSGELKRMNGQNVVRMRALQMGLERRIDWRIDQIADVVLAGQVFVGRCGRRARRHVRQRRVGRRRARYFPLEYILQVGHVHLALFGKRVLVHLSLDHLCLVLGLFLLHSLAQHVLKALVALAYFFHKLHQTLHQISIVGKVLVEIALEPVFDQVDHLQSNRLLVLSSVALQQLSFCYGPTVEVVLVLDQVEI</sequence>
<organism evidence="1 2">
    <name type="scientific">Brachionus plicatilis</name>
    <name type="common">Marine rotifer</name>
    <name type="synonym">Brachionus muelleri</name>
    <dbReference type="NCBI Taxonomy" id="10195"/>
    <lineage>
        <taxon>Eukaryota</taxon>
        <taxon>Metazoa</taxon>
        <taxon>Spiralia</taxon>
        <taxon>Gnathifera</taxon>
        <taxon>Rotifera</taxon>
        <taxon>Eurotatoria</taxon>
        <taxon>Monogononta</taxon>
        <taxon>Pseudotrocha</taxon>
        <taxon>Ploima</taxon>
        <taxon>Brachionidae</taxon>
        <taxon>Brachionus</taxon>
    </lineage>
</organism>
<reference evidence="1 2" key="1">
    <citation type="journal article" date="2018" name="Sci. Rep.">
        <title>Genomic signatures of local adaptation to the degree of environmental predictability in rotifers.</title>
        <authorList>
            <person name="Franch-Gras L."/>
            <person name="Hahn C."/>
            <person name="Garcia-Roger E.M."/>
            <person name="Carmona M.J."/>
            <person name="Serra M."/>
            <person name="Gomez A."/>
        </authorList>
    </citation>
    <scope>NUCLEOTIDE SEQUENCE [LARGE SCALE GENOMIC DNA]</scope>
    <source>
        <strain evidence="1">HYR1</strain>
    </source>
</reference>
<evidence type="ECO:0000313" key="2">
    <source>
        <dbReference type="Proteomes" id="UP000276133"/>
    </source>
</evidence>
<dbReference type="EMBL" id="REGN01009768">
    <property type="protein sequence ID" value="RNA00426.1"/>
    <property type="molecule type" value="Genomic_DNA"/>
</dbReference>
<dbReference type="Proteomes" id="UP000276133">
    <property type="component" value="Unassembled WGS sequence"/>
</dbReference>
<evidence type="ECO:0000313" key="1">
    <source>
        <dbReference type="EMBL" id="RNA00426.1"/>
    </source>
</evidence>
<dbReference type="AlphaFoldDB" id="A0A3M7PMT5"/>
<comment type="caution">
    <text evidence="1">The sequence shown here is derived from an EMBL/GenBank/DDBJ whole genome shotgun (WGS) entry which is preliminary data.</text>
</comment>
<name>A0A3M7PMT5_BRAPC</name>
<gene>
    <name evidence="1" type="ORF">BpHYR1_011058</name>
</gene>
<proteinExistence type="predicted"/>
<accession>A0A3M7PMT5</accession>
<protein>
    <submittedName>
        <fullName evidence="1">Uncharacterized protein</fullName>
    </submittedName>
</protein>